<dbReference type="Proteomes" id="UP000638353">
    <property type="component" value="Unassembled WGS sequence"/>
</dbReference>
<proteinExistence type="predicted"/>
<sequence length="58" mass="6159">MISPRESVVESASPFAEQAPQPDGMVPVFAPCLTAASVAEATRGKGMASDPDKDWYFN</sequence>
<dbReference type="AlphaFoldDB" id="A0A918X9Y2"/>
<feature type="region of interest" description="Disordered" evidence="1">
    <location>
        <begin position="1"/>
        <end position="23"/>
    </location>
</feature>
<reference evidence="2" key="1">
    <citation type="journal article" date="2014" name="Int. J. Syst. Evol. Microbiol.">
        <title>Complete genome sequence of Corynebacterium casei LMG S-19264T (=DSM 44701T), isolated from a smear-ripened cheese.</title>
        <authorList>
            <consortium name="US DOE Joint Genome Institute (JGI-PGF)"/>
            <person name="Walter F."/>
            <person name="Albersmeier A."/>
            <person name="Kalinowski J."/>
            <person name="Ruckert C."/>
        </authorList>
    </citation>
    <scope>NUCLEOTIDE SEQUENCE</scope>
    <source>
        <strain evidence="2">JCM 4637</strain>
    </source>
</reference>
<accession>A0A918X9Y2</accession>
<evidence type="ECO:0000313" key="3">
    <source>
        <dbReference type="Proteomes" id="UP000638353"/>
    </source>
</evidence>
<gene>
    <name evidence="2" type="ORF">GCM10010334_81870</name>
</gene>
<comment type="caution">
    <text evidence="2">The sequence shown here is derived from an EMBL/GenBank/DDBJ whole genome shotgun (WGS) entry which is preliminary data.</text>
</comment>
<evidence type="ECO:0000256" key="1">
    <source>
        <dbReference type="SAM" id="MobiDB-lite"/>
    </source>
</evidence>
<dbReference type="RefSeq" id="WP_189828394.1">
    <property type="nucleotide sequence ID" value="NZ_BMVC01000031.1"/>
</dbReference>
<evidence type="ECO:0000313" key="2">
    <source>
        <dbReference type="EMBL" id="GHD18758.1"/>
    </source>
</evidence>
<name>A0A918X9Y2_9ACTN</name>
<protein>
    <submittedName>
        <fullName evidence="2">Uncharacterized protein</fullName>
    </submittedName>
</protein>
<organism evidence="2 3">
    <name type="scientific">Streptomyces finlayi</name>
    <dbReference type="NCBI Taxonomy" id="67296"/>
    <lineage>
        <taxon>Bacteria</taxon>
        <taxon>Bacillati</taxon>
        <taxon>Actinomycetota</taxon>
        <taxon>Actinomycetes</taxon>
        <taxon>Kitasatosporales</taxon>
        <taxon>Streptomycetaceae</taxon>
        <taxon>Streptomyces</taxon>
    </lineage>
</organism>
<dbReference type="EMBL" id="BMVC01000031">
    <property type="protein sequence ID" value="GHD18758.1"/>
    <property type="molecule type" value="Genomic_DNA"/>
</dbReference>
<reference evidence="2" key="2">
    <citation type="submission" date="2020-09" db="EMBL/GenBank/DDBJ databases">
        <authorList>
            <person name="Sun Q."/>
            <person name="Ohkuma M."/>
        </authorList>
    </citation>
    <scope>NUCLEOTIDE SEQUENCE</scope>
    <source>
        <strain evidence="2">JCM 4637</strain>
    </source>
</reference>